<evidence type="ECO:0000313" key="2">
    <source>
        <dbReference type="Proteomes" id="UP001143910"/>
    </source>
</evidence>
<sequence length="185" mass="21097">MSGDLPQQLPDLYYYVVAPLLPPDEADATLVAADISVPPEDSLASFGIPHVIRCPESRITEYLFGTVTHVCLKSYYSEQAKILARVGVRWDWNYPFIFWYFLVRIVSQALFGNEEELTWLNTTVNGDREFINLSTRKFLEGEIVRIKVVEVSLGWANGDDPLTDVLKAFWKPARPTIINDINRSE</sequence>
<keyword evidence="2" id="KW-1185">Reference proteome</keyword>
<name>A0ACC1MJB7_9HYPO</name>
<proteinExistence type="predicted"/>
<organism evidence="1 2">
    <name type="scientific">Zarea fungicola</name>
    <dbReference type="NCBI Taxonomy" id="93591"/>
    <lineage>
        <taxon>Eukaryota</taxon>
        <taxon>Fungi</taxon>
        <taxon>Dikarya</taxon>
        <taxon>Ascomycota</taxon>
        <taxon>Pezizomycotina</taxon>
        <taxon>Sordariomycetes</taxon>
        <taxon>Hypocreomycetidae</taxon>
        <taxon>Hypocreales</taxon>
        <taxon>Cordycipitaceae</taxon>
        <taxon>Zarea</taxon>
    </lineage>
</organism>
<accession>A0ACC1MJB7</accession>
<dbReference type="EMBL" id="JANJQO010002558">
    <property type="protein sequence ID" value="KAJ2966638.1"/>
    <property type="molecule type" value="Genomic_DNA"/>
</dbReference>
<dbReference type="Proteomes" id="UP001143910">
    <property type="component" value="Unassembled WGS sequence"/>
</dbReference>
<reference evidence="1" key="1">
    <citation type="submission" date="2022-08" db="EMBL/GenBank/DDBJ databases">
        <title>Genome Sequence of Lecanicillium fungicola.</title>
        <authorList>
            <person name="Buettner E."/>
        </authorList>
    </citation>
    <scope>NUCLEOTIDE SEQUENCE</scope>
    <source>
        <strain evidence="1">Babe33</strain>
    </source>
</reference>
<comment type="caution">
    <text evidence="1">The sequence shown here is derived from an EMBL/GenBank/DDBJ whole genome shotgun (WGS) entry which is preliminary data.</text>
</comment>
<protein>
    <submittedName>
        <fullName evidence="1">Uncharacterized protein</fullName>
    </submittedName>
</protein>
<evidence type="ECO:0000313" key="1">
    <source>
        <dbReference type="EMBL" id="KAJ2966638.1"/>
    </source>
</evidence>
<gene>
    <name evidence="1" type="ORF">NQ176_g10053</name>
</gene>